<keyword evidence="4 6" id="KW-1133">Transmembrane helix</keyword>
<keyword evidence="5 6" id="KW-0472">Membrane</keyword>
<dbReference type="SUPFAM" id="SSF53649">
    <property type="entry name" value="Alkaline phosphatase-like"/>
    <property type="match status" value="1"/>
</dbReference>
<evidence type="ECO:0000256" key="6">
    <source>
        <dbReference type="SAM" id="Phobius"/>
    </source>
</evidence>
<feature type="transmembrane region" description="Helical" evidence="6">
    <location>
        <begin position="66"/>
        <end position="84"/>
    </location>
</feature>
<dbReference type="PANTHER" id="PTHR47371">
    <property type="entry name" value="LIPOTEICHOIC ACID SYNTHASE"/>
    <property type="match status" value="1"/>
</dbReference>
<gene>
    <name evidence="8" type="ORF">GCM10023314_08100</name>
</gene>
<dbReference type="CDD" id="cd16015">
    <property type="entry name" value="LTA_synthase"/>
    <property type="match status" value="1"/>
</dbReference>
<evidence type="ECO:0000256" key="5">
    <source>
        <dbReference type="ARBA" id="ARBA00023136"/>
    </source>
</evidence>
<evidence type="ECO:0000259" key="7">
    <source>
        <dbReference type="Pfam" id="PF00884"/>
    </source>
</evidence>
<reference evidence="9" key="1">
    <citation type="journal article" date="2019" name="Int. J. Syst. Evol. Microbiol.">
        <title>The Global Catalogue of Microorganisms (GCM) 10K type strain sequencing project: providing services to taxonomists for standard genome sequencing and annotation.</title>
        <authorList>
            <consortium name="The Broad Institute Genomics Platform"/>
            <consortium name="The Broad Institute Genome Sequencing Center for Infectious Disease"/>
            <person name="Wu L."/>
            <person name="Ma J."/>
        </authorList>
    </citation>
    <scope>NUCLEOTIDE SEQUENCE [LARGE SCALE GENOMIC DNA]</scope>
    <source>
        <strain evidence="9">JCM 18285</strain>
    </source>
</reference>
<accession>A0ABP9GCG7</accession>
<proteinExistence type="predicted"/>
<evidence type="ECO:0000256" key="3">
    <source>
        <dbReference type="ARBA" id="ARBA00022692"/>
    </source>
</evidence>
<dbReference type="Gene3D" id="3.40.720.10">
    <property type="entry name" value="Alkaline Phosphatase, subunit A"/>
    <property type="match status" value="1"/>
</dbReference>
<feature type="transmembrane region" description="Helical" evidence="6">
    <location>
        <begin position="149"/>
        <end position="169"/>
    </location>
</feature>
<evidence type="ECO:0000313" key="9">
    <source>
        <dbReference type="Proteomes" id="UP001501302"/>
    </source>
</evidence>
<evidence type="ECO:0000313" key="8">
    <source>
        <dbReference type="EMBL" id="GAA4937871.1"/>
    </source>
</evidence>
<organism evidence="8 9">
    <name type="scientific">Algibacter agarivorans</name>
    <dbReference type="NCBI Taxonomy" id="1109741"/>
    <lineage>
        <taxon>Bacteria</taxon>
        <taxon>Pseudomonadati</taxon>
        <taxon>Bacteroidota</taxon>
        <taxon>Flavobacteriia</taxon>
        <taxon>Flavobacteriales</taxon>
        <taxon>Flavobacteriaceae</taxon>
        <taxon>Algibacter</taxon>
    </lineage>
</organism>
<keyword evidence="2" id="KW-1003">Cell membrane</keyword>
<evidence type="ECO:0000256" key="1">
    <source>
        <dbReference type="ARBA" id="ARBA00004651"/>
    </source>
</evidence>
<sequence length="657" mass="75084">MQSNTKWGKFIKELSNLFFFWFFGVLFFTVFRVIFIAVFQEKMSHAAGFNEIAKVLFAGFKFDCTAVAYFIIIPFLLLLVLSPFNLFNAIKTTRKVLQYLFVILSTIICVVSINYFKEYNNQFNNFMFLALYDDQKAVLKTVVEDFNPILNLISLIVIIAVGILIFKAFENKNFINSKLSKIHFKGSQFVIILVTLLLFVIGIRGSASTVPAIRKWAGVSKDEFLNKTVVNPFRSLKYAIKDFNDLNLLDGNNPFMPNGDFENLFTQEKITDVLLKKAKGATIEKPKQIFLVIMESYDSWPLMEKYLPFNLSSNLNSLAKKGTNFTNFIPASNSTFNSFGSITTNVPYCGVNIGTLGAINEPFKTSIFNQFKKLGYEINFYYGGFLSWQKIGEFTTYNGVERSFSGVDVEGGLASGSWGVEDEVLFNMVLKNTDTTKYSLNVILTTSYHPPYTVDVYSKGFPYKTIDDFPKEVSKYYDNGMTLDALGHLWYSDKAIGDFVTKAENRYPESVFCFTGDHYGRRFINHQPSLYEKSSVPFVVYGKSVQKQVNTTPGSHIDIMPTLIEMIAPEGFEYYSFGTSLFDEKIKYGIGFCKILTSNELLYFPKDKQIETFDLISKKKNYIDETSLKEHADKLMALSWHYIMKGDHIKEKIESQQ</sequence>
<feature type="domain" description="Sulfatase N-terminal" evidence="7">
    <location>
        <begin position="289"/>
        <end position="565"/>
    </location>
</feature>
<dbReference type="PANTHER" id="PTHR47371:SF3">
    <property type="entry name" value="PHOSPHOGLYCEROL TRANSFERASE I"/>
    <property type="match status" value="1"/>
</dbReference>
<dbReference type="InterPro" id="IPR000917">
    <property type="entry name" value="Sulfatase_N"/>
</dbReference>
<feature type="transmembrane region" description="Helical" evidence="6">
    <location>
        <begin position="189"/>
        <end position="207"/>
    </location>
</feature>
<dbReference type="InterPro" id="IPR017850">
    <property type="entry name" value="Alkaline_phosphatase_core_sf"/>
</dbReference>
<evidence type="ECO:0000256" key="2">
    <source>
        <dbReference type="ARBA" id="ARBA00022475"/>
    </source>
</evidence>
<feature type="transmembrane region" description="Helical" evidence="6">
    <location>
        <begin position="96"/>
        <end position="116"/>
    </location>
</feature>
<keyword evidence="9" id="KW-1185">Reference proteome</keyword>
<keyword evidence="3 6" id="KW-0812">Transmembrane</keyword>
<comment type="caution">
    <text evidence="8">The sequence shown here is derived from an EMBL/GenBank/DDBJ whole genome shotgun (WGS) entry which is preliminary data.</text>
</comment>
<protein>
    <submittedName>
        <fullName evidence="8">LTA synthase family protein</fullName>
    </submittedName>
</protein>
<dbReference type="RefSeq" id="WP_345190339.1">
    <property type="nucleotide sequence ID" value="NZ_BAABJJ010000011.1"/>
</dbReference>
<name>A0ABP9GCG7_9FLAO</name>
<dbReference type="Proteomes" id="UP001501302">
    <property type="component" value="Unassembled WGS sequence"/>
</dbReference>
<evidence type="ECO:0000256" key="4">
    <source>
        <dbReference type="ARBA" id="ARBA00022989"/>
    </source>
</evidence>
<dbReference type="InterPro" id="IPR050448">
    <property type="entry name" value="OpgB/LTA_synthase_biosynth"/>
</dbReference>
<feature type="transmembrane region" description="Helical" evidence="6">
    <location>
        <begin position="18"/>
        <end position="39"/>
    </location>
</feature>
<dbReference type="Pfam" id="PF00884">
    <property type="entry name" value="Sulfatase"/>
    <property type="match status" value="1"/>
</dbReference>
<comment type="subcellular location">
    <subcellularLocation>
        <location evidence="1">Cell membrane</location>
        <topology evidence="1">Multi-pass membrane protein</topology>
    </subcellularLocation>
</comment>
<dbReference type="EMBL" id="BAABJJ010000011">
    <property type="protein sequence ID" value="GAA4937871.1"/>
    <property type="molecule type" value="Genomic_DNA"/>
</dbReference>